<feature type="transmembrane region" description="Helical" evidence="5">
    <location>
        <begin position="227"/>
        <end position="247"/>
    </location>
</feature>
<dbReference type="CDD" id="cd07021">
    <property type="entry name" value="Clp_protease_NfeD_like"/>
    <property type="match status" value="1"/>
</dbReference>
<feature type="domain" description="NfeD1b N-terminal" evidence="9">
    <location>
        <begin position="29"/>
        <end position="215"/>
    </location>
</feature>
<dbReference type="Pfam" id="PF25145">
    <property type="entry name" value="NfeD1b_N"/>
    <property type="match status" value="1"/>
</dbReference>
<dbReference type="InterPro" id="IPR052165">
    <property type="entry name" value="Membrane_assoc_protease"/>
</dbReference>
<dbReference type="PANTHER" id="PTHR33507">
    <property type="entry name" value="INNER MEMBRANE PROTEIN YBBJ"/>
    <property type="match status" value="1"/>
</dbReference>
<dbReference type="Proteomes" id="UP000602076">
    <property type="component" value="Unassembled WGS sequence"/>
</dbReference>
<feature type="signal peptide" evidence="6">
    <location>
        <begin position="1"/>
        <end position="25"/>
    </location>
</feature>
<dbReference type="PROSITE" id="PS51257">
    <property type="entry name" value="PROKAR_LIPOPROTEIN"/>
    <property type="match status" value="1"/>
</dbReference>
<evidence type="ECO:0000259" key="7">
    <source>
        <dbReference type="Pfam" id="PF01957"/>
    </source>
</evidence>
<dbReference type="InterPro" id="IPR029045">
    <property type="entry name" value="ClpP/crotonase-like_dom_sf"/>
</dbReference>
<evidence type="ECO:0000256" key="2">
    <source>
        <dbReference type="ARBA" id="ARBA00022692"/>
    </source>
</evidence>
<dbReference type="Pfam" id="PF24961">
    <property type="entry name" value="NfeD_membrane"/>
    <property type="match status" value="1"/>
</dbReference>
<evidence type="ECO:0000256" key="1">
    <source>
        <dbReference type="ARBA" id="ARBA00004141"/>
    </source>
</evidence>
<dbReference type="InterPro" id="IPR012340">
    <property type="entry name" value="NA-bd_OB-fold"/>
</dbReference>
<dbReference type="AlphaFoldDB" id="A0A927HCN0"/>
<dbReference type="SUPFAM" id="SSF52096">
    <property type="entry name" value="ClpP/crotonase"/>
    <property type="match status" value="1"/>
</dbReference>
<feature type="domain" description="NfeD-like C-terminal" evidence="7">
    <location>
        <begin position="378"/>
        <end position="431"/>
    </location>
</feature>
<evidence type="ECO:0000259" key="8">
    <source>
        <dbReference type="Pfam" id="PF24961"/>
    </source>
</evidence>
<gene>
    <name evidence="10" type="ORF">IEO70_15435</name>
</gene>
<feature type="transmembrane region" description="Helical" evidence="5">
    <location>
        <begin position="325"/>
        <end position="348"/>
    </location>
</feature>
<feature type="transmembrane region" description="Helical" evidence="5">
    <location>
        <begin position="254"/>
        <end position="271"/>
    </location>
</feature>
<keyword evidence="2 5" id="KW-0812">Transmembrane</keyword>
<evidence type="ECO:0000256" key="6">
    <source>
        <dbReference type="SAM" id="SignalP"/>
    </source>
</evidence>
<feature type="transmembrane region" description="Helical" evidence="5">
    <location>
        <begin position="277"/>
        <end position="295"/>
    </location>
</feature>
<feature type="chain" id="PRO_5037618356" evidence="6">
    <location>
        <begin position="26"/>
        <end position="436"/>
    </location>
</feature>
<feature type="domain" description="NfeD integral membrane" evidence="8">
    <location>
        <begin position="233"/>
        <end position="346"/>
    </location>
</feature>
<evidence type="ECO:0000313" key="10">
    <source>
        <dbReference type="EMBL" id="MBD3109731.1"/>
    </source>
</evidence>
<dbReference type="Gene3D" id="3.90.226.10">
    <property type="entry name" value="2-enoyl-CoA Hydratase, Chain A, domain 1"/>
    <property type="match status" value="1"/>
</dbReference>
<proteinExistence type="predicted"/>
<dbReference type="InterPro" id="IPR056738">
    <property type="entry name" value="NfeD1b_N"/>
</dbReference>
<keyword evidence="3 5" id="KW-1133">Transmembrane helix</keyword>
<sequence>MRKRFPLFFLLLLLASCLLPFQTQAKEDVVYVAPLENTVESGLYSFLERAISVAEENGATAIIFKINTPGGLVSAAEDIGKLFSDTSIKTIAWVDNRALSAGAYIALNADEIYMAPGSTMGAAAIITSDGNAADQKAQSAWLAAMESAAEQNGRDPRYAMAMADASVQLPGGLSDGGLLTLTEKSAYNVGYSEGTVSNLDGLLEEIGLENAEVRDIEETFVEKLARFLTNPVVIPFLLTIGILGLVIELFSPGFGIPGVVGLTSLALYFFGHMVAGLAGYEVLLLFILGLIFILLEFFVPGGILGILGMSAVVGSLFMAGENNALIAVSLLIAIMVSLTVSILLVKVFNKNMKFFKKMVLKDATTTEEGYVSNVNRVELLGKIGTALTPLRPAGIANIDDERVDVVSEGSFIDKDSEVIVVKVEGSRIVVREKKKS</sequence>
<keyword evidence="4 5" id="KW-0472">Membrane</keyword>
<dbReference type="Pfam" id="PF01957">
    <property type="entry name" value="NfeD"/>
    <property type="match status" value="1"/>
</dbReference>
<dbReference type="GO" id="GO:0005886">
    <property type="term" value="C:plasma membrane"/>
    <property type="evidence" value="ECO:0007669"/>
    <property type="project" value="TreeGrafter"/>
</dbReference>
<dbReference type="EMBL" id="JACXSI010000044">
    <property type="protein sequence ID" value="MBD3109731.1"/>
    <property type="molecule type" value="Genomic_DNA"/>
</dbReference>
<dbReference type="Gene3D" id="2.40.50.140">
    <property type="entry name" value="Nucleic acid-binding proteins"/>
    <property type="match status" value="1"/>
</dbReference>
<dbReference type="InterPro" id="IPR002810">
    <property type="entry name" value="NfeD-like_C"/>
</dbReference>
<name>A0A927HCN0_9BACI</name>
<reference evidence="10" key="1">
    <citation type="submission" date="2020-09" db="EMBL/GenBank/DDBJ databases">
        <title>Bacillus faecalis sp. nov., a moderately halophilic bacterium isolated from cow faeces.</title>
        <authorList>
            <person name="Jiang L."/>
            <person name="Lee J."/>
        </authorList>
    </citation>
    <scope>NUCLEOTIDE SEQUENCE</scope>
    <source>
        <strain evidence="10">AGMB 02131</strain>
    </source>
</reference>
<evidence type="ECO:0000259" key="9">
    <source>
        <dbReference type="Pfam" id="PF25145"/>
    </source>
</evidence>
<organism evidence="10 11">
    <name type="scientific">Peribacillus faecalis</name>
    <dbReference type="NCBI Taxonomy" id="2772559"/>
    <lineage>
        <taxon>Bacteria</taxon>
        <taxon>Bacillati</taxon>
        <taxon>Bacillota</taxon>
        <taxon>Bacilli</taxon>
        <taxon>Bacillales</taxon>
        <taxon>Bacillaceae</taxon>
        <taxon>Peribacillus</taxon>
    </lineage>
</organism>
<accession>A0A927HCN0</accession>
<keyword evidence="11" id="KW-1185">Reference proteome</keyword>
<keyword evidence="6" id="KW-0732">Signal</keyword>
<dbReference type="PANTHER" id="PTHR33507:SF3">
    <property type="entry name" value="INNER MEMBRANE PROTEIN YBBJ"/>
    <property type="match status" value="1"/>
</dbReference>
<comment type="caution">
    <text evidence="10">The sequence shown here is derived from an EMBL/GenBank/DDBJ whole genome shotgun (WGS) entry which is preliminary data.</text>
</comment>
<comment type="subcellular location">
    <subcellularLocation>
        <location evidence="1">Membrane</location>
        <topology evidence="1">Multi-pass membrane protein</topology>
    </subcellularLocation>
</comment>
<dbReference type="InterPro" id="IPR056739">
    <property type="entry name" value="NfeD_membrane"/>
</dbReference>
<dbReference type="RefSeq" id="WP_190999269.1">
    <property type="nucleotide sequence ID" value="NZ_JACXSI010000044.1"/>
</dbReference>
<protein>
    <submittedName>
        <fullName evidence="10">Nodulation protein NfeD</fullName>
    </submittedName>
</protein>
<evidence type="ECO:0000256" key="5">
    <source>
        <dbReference type="SAM" id="Phobius"/>
    </source>
</evidence>
<evidence type="ECO:0000256" key="3">
    <source>
        <dbReference type="ARBA" id="ARBA00022989"/>
    </source>
</evidence>
<evidence type="ECO:0000313" key="11">
    <source>
        <dbReference type="Proteomes" id="UP000602076"/>
    </source>
</evidence>
<evidence type="ECO:0000256" key="4">
    <source>
        <dbReference type="ARBA" id="ARBA00023136"/>
    </source>
</evidence>